<evidence type="ECO:0000256" key="5">
    <source>
        <dbReference type="ARBA" id="ARBA00022741"/>
    </source>
</evidence>
<evidence type="ECO:0000256" key="10">
    <source>
        <dbReference type="ARBA" id="ARBA00023180"/>
    </source>
</evidence>
<feature type="domain" description="F5/8 type C" evidence="11">
    <location>
        <begin position="1"/>
        <end position="52"/>
    </location>
</feature>
<keyword evidence="8" id="KW-0472">Membrane</keyword>
<keyword evidence="5" id="KW-0547">Nucleotide-binding</keyword>
<organism evidence="12 13">
    <name type="scientific">Penaeus vannamei</name>
    <name type="common">Whiteleg shrimp</name>
    <name type="synonym">Litopenaeus vannamei</name>
    <dbReference type="NCBI Taxonomy" id="6689"/>
    <lineage>
        <taxon>Eukaryota</taxon>
        <taxon>Metazoa</taxon>
        <taxon>Ecdysozoa</taxon>
        <taxon>Arthropoda</taxon>
        <taxon>Crustacea</taxon>
        <taxon>Multicrustacea</taxon>
        <taxon>Malacostraca</taxon>
        <taxon>Eumalacostraca</taxon>
        <taxon>Eucarida</taxon>
        <taxon>Decapoda</taxon>
        <taxon>Dendrobranchiata</taxon>
        <taxon>Penaeoidea</taxon>
        <taxon>Penaeidae</taxon>
        <taxon>Penaeus</taxon>
    </lineage>
</organism>
<accession>A0A3R7PCM6</accession>
<evidence type="ECO:0000256" key="7">
    <source>
        <dbReference type="ARBA" id="ARBA00022989"/>
    </source>
</evidence>
<dbReference type="Proteomes" id="UP000283509">
    <property type="component" value="Unassembled WGS sequence"/>
</dbReference>
<reference evidence="12 13" key="1">
    <citation type="submission" date="2018-04" db="EMBL/GenBank/DDBJ databases">
        <authorList>
            <person name="Zhang X."/>
            <person name="Yuan J."/>
            <person name="Li F."/>
            <person name="Xiang J."/>
        </authorList>
    </citation>
    <scope>NUCLEOTIDE SEQUENCE [LARGE SCALE GENOMIC DNA]</scope>
    <source>
        <tissue evidence="12">Muscle</tissue>
    </source>
</reference>
<evidence type="ECO:0000256" key="3">
    <source>
        <dbReference type="ARBA" id="ARBA00022692"/>
    </source>
</evidence>
<dbReference type="Pfam" id="PF21114">
    <property type="entry name" value="DDR1-2_DS-like"/>
    <property type="match status" value="1"/>
</dbReference>
<evidence type="ECO:0000256" key="4">
    <source>
        <dbReference type="ARBA" id="ARBA00022729"/>
    </source>
</evidence>
<evidence type="ECO:0000256" key="6">
    <source>
        <dbReference type="ARBA" id="ARBA00022840"/>
    </source>
</evidence>
<dbReference type="PROSITE" id="PS50022">
    <property type="entry name" value="FA58C_3"/>
    <property type="match status" value="1"/>
</dbReference>
<comment type="caution">
    <text evidence="12">The sequence shown here is derived from an EMBL/GenBank/DDBJ whole genome shotgun (WGS) entry which is preliminary data.</text>
</comment>
<keyword evidence="13" id="KW-1185">Reference proteome</keyword>
<evidence type="ECO:0000256" key="1">
    <source>
        <dbReference type="ARBA" id="ARBA00004251"/>
    </source>
</evidence>
<evidence type="ECO:0000313" key="12">
    <source>
        <dbReference type="EMBL" id="ROT66771.1"/>
    </source>
</evidence>
<evidence type="ECO:0000256" key="9">
    <source>
        <dbReference type="ARBA" id="ARBA00023157"/>
    </source>
</evidence>
<dbReference type="InterPro" id="IPR048525">
    <property type="entry name" value="DDR1-2_DS-like"/>
</dbReference>
<dbReference type="EMBL" id="QCYY01002889">
    <property type="protein sequence ID" value="ROT66771.1"/>
    <property type="molecule type" value="Genomic_DNA"/>
</dbReference>
<keyword evidence="10" id="KW-0325">Glycoprotein</keyword>
<dbReference type="PROSITE" id="PS01286">
    <property type="entry name" value="FA58C_2"/>
    <property type="match status" value="1"/>
</dbReference>
<dbReference type="AlphaFoldDB" id="A0A3R7PCM6"/>
<keyword evidence="7" id="KW-1133">Transmembrane helix</keyword>
<dbReference type="GO" id="GO:0005524">
    <property type="term" value="F:ATP binding"/>
    <property type="evidence" value="ECO:0007669"/>
    <property type="project" value="UniProtKB-KW"/>
</dbReference>
<dbReference type="InterPro" id="IPR008979">
    <property type="entry name" value="Galactose-bd-like_sf"/>
</dbReference>
<evidence type="ECO:0000259" key="11">
    <source>
        <dbReference type="PROSITE" id="PS50022"/>
    </source>
</evidence>
<proteinExistence type="predicted"/>
<dbReference type="SUPFAM" id="SSF49785">
    <property type="entry name" value="Galactose-binding domain-like"/>
    <property type="match status" value="1"/>
</dbReference>
<keyword evidence="4" id="KW-0732">Signal</keyword>
<reference evidence="12 13" key="2">
    <citation type="submission" date="2019-01" db="EMBL/GenBank/DDBJ databases">
        <title>The decoding of complex shrimp genome reveals the adaptation for benthos swimmer, frequently molting mechanism and breeding impact on genome.</title>
        <authorList>
            <person name="Sun Y."/>
            <person name="Gao Y."/>
            <person name="Yu Y."/>
        </authorList>
    </citation>
    <scope>NUCLEOTIDE SEQUENCE [LARGE SCALE GENOMIC DNA]</scope>
    <source>
        <tissue evidence="12">Muscle</tissue>
    </source>
</reference>
<dbReference type="Gene3D" id="2.60.120.260">
    <property type="entry name" value="Galactose-binding domain-like"/>
    <property type="match status" value="1"/>
</dbReference>
<evidence type="ECO:0000256" key="2">
    <source>
        <dbReference type="ARBA" id="ARBA00022475"/>
    </source>
</evidence>
<evidence type="ECO:0000256" key="8">
    <source>
        <dbReference type="ARBA" id="ARBA00023136"/>
    </source>
</evidence>
<dbReference type="Gene3D" id="2.60.120.1190">
    <property type="match status" value="1"/>
</dbReference>
<dbReference type="GO" id="GO:0005886">
    <property type="term" value="C:plasma membrane"/>
    <property type="evidence" value="ECO:0007669"/>
    <property type="project" value="UniProtKB-SubCell"/>
</dbReference>
<protein>
    <recommendedName>
        <fullName evidence="11">F5/8 type C domain-containing protein</fullName>
    </recommendedName>
</protein>
<name>A0A3R7PCM6_PENVA</name>
<comment type="subcellular location">
    <subcellularLocation>
        <location evidence="1">Cell membrane</location>
        <topology evidence="1">Single-pass type I membrane protein</topology>
    </subcellularLocation>
</comment>
<keyword evidence="9" id="KW-1015">Disulfide bond</keyword>
<dbReference type="InterPro" id="IPR000421">
    <property type="entry name" value="FA58C"/>
</dbReference>
<keyword evidence="6" id="KW-0067">ATP-binding</keyword>
<sequence>MTTRHTTLPGNVNTYLEQKNILSPPMIASQVRFIPVAAHTRTICLRVELYGCNATGGLVSYSGVNGATRDPGFLLADDTYDGPPGPGHLLHHGLGQLYDGVLGRSLINLELQAYGRGKGRLQRLEAG</sequence>
<keyword evidence="2" id="KW-1003">Cell membrane</keyword>
<dbReference type="OrthoDB" id="6071166at2759"/>
<evidence type="ECO:0000313" key="13">
    <source>
        <dbReference type="Proteomes" id="UP000283509"/>
    </source>
</evidence>
<gene>
    <name evidence="12" type="ORF">C7M84_015183</name>
</gene>
<keyword evidence="3" id="KW-0812">Transmembrane</keyword>